<accession>A0A7V3UZE4</accession>
<dbReference type="InterPro" id="IPR029063">
    <property type="entry name" value="SAM-dependent_MTases_sf"/>
</dbReference>
<dbReference type="GO" id="GO:0008757">
    <property type="term" value="F:S-adenosylmethionine-dependent methyltransferase activity"/>
    <property type="evidence" value="ECO:0007669"/>
    <property type="project" value="InterPro"/>
</dbReference>
<name>A0A7V3UZE4_UNCW3</name>
<protein>
    <submittedName>
        <fullName evidence="3">Class I SAM-dependent methyltransferase</fullName>
    </submittedName>
</protein>
<dbReference type="Gene3D" id="3.40.50.150">
    <property type="entry name" value="Vaccinia Virus protein VP39"/>
    <property type="match status" value="1"/>
</dbReference>
<evidence type="ECO:0000313" key="3">
    <source>
        <dbReference type="EMBL" id="HGD12860.1"/>
    </source>
</evidence>
<organism evidence="3">
    <name type="scientific">candidate division WOR-3 bacterium</name>
    <dbReference type="NCBI Taxonomy" id="2052148"/>
    <lineage>
        <taxon>Bacteria</taxon>
        <taxon>Bacteria division WOR-3</taxon>
    </lineage>
</organism>
<keyword evidence="1 3" id="KW-0808">Transferase</keyword>
<feature type="domain" description="Methyltransferase type 11" evidence="2">
    <location>
        <begin position="73"/>
        <end position="167"/>
    </location>
</feature>
<dbReference type="CDD" id="cd02440">
    <property type="entry name" value="AdoMet_MTases"/>
    <property type="match status" value="1"/>
</dbReference>
<dbReference type="InterPro" id="IPR013216">
    <property type="entry name" value="Methyltransf_11"/>
</dbReference>
<dbReference type="PANTHER" id="PTHR44068:SF11">
    <property type="entry name" value="GERANYL DIPHOSPHATE 2-C-METHYLTRANSFERASE"/>
    <property type="match status" value="1"/>
</dbReference>
<dbReference type="PANTHER" id="PTHR44068">
    <property type="entry name" value="ZGC:194242"/>
    <property type="match status" value="1"/>
</dbReference>
<reference evidence="3" key="1">
    <citation type="journal article" date="2020" name="mSystems">
        <title>Genome- and Community-Level Interaction Insights into Carbon Utilization and Element Cycling Functions of Hydrothermarchaeota in Hydrothermal Sediment.</title>
        <authorList>
            <person name="Zhou Z."/>
            <person name="Liu Y."/>
            <person name="Xu W."/>
            <person name="Pan J."/>
            <person name="Luo Z.H."/>
            <person name="Li M."/>
        </authorList>
    </citation>
    <scope>NUCLEOTIDE SEQUENCE [LARGE SCALE GENOMIC DNA]</scope>
    <source>
        <strain evidence="3">SpSt-914</strain>
    </source>
</reference>
<dbReference type="AlphaFoldDB" id="A0A7V3UZE4"/>
<dbReference type="InterPro" id="IPR050447">
    <property type="entry name" value="Erg6_SMT_methyltransf"/>
</dbReference>
<comment type="caution">
    <text evidence="3">The sequence shown here is derived from an EMBL/GenBank/DDBJ whole genome shotgun (WGS) entry which is preliminary data.</text>
</comment>
<dbReference type="SUPFAM" id="SSF53335">
    <property type="entry name" value="S-adenosyl-L-methionine-dependent methyltransferases"/>
    <property type="match status" value="1"/>
</dbReference>
<keyword evidence="3" id="KW-0489">Methyltransferase</keyword>
<sequence length="344" mass="38950">MPKTYSELENWIVSEVHPTLSNSVEQTYERLERVRTKMPGIDVPQDLTNEEHFIEEAIIQDLLVHLYGCERVLDVGCGDGWPGLRLARYLPSVTGIDASVRRTTVAAENARRLGLKNVTISQMSVIELDFDNDSFDGVVVVNALEQTTDPYQALREIFRVLKPGGRVRIYFEASEDTEKGTSERIFTTETERSLGYHYVLKHHRPPWERNYLIEFAPTPEMKEEFRRLNELIKRIGEVPTQASEIGINFIKQNRANIKGSSWYEIEHFTSETMRDTLEEVGFSKAQIIYSAGTFARRLLPNISGQGFSSGQLQAICQGLAVLSRNIFAPPASGEPVTAIKPERG</sequence>
<evidence type="ECO:0000259" key="2">
    <source>
        <dbReference type="Pfam" id="PF08241"/>
    </source>
</evidence>
<gene>
    <name evidence="3" type="ORF">ENX16_02085</name>
</gene>
<evidence type="ECO:0000256" key="1">
    <source>
        <dbReference type="ARBA" id="ARBA00022679"/>
    </source>
</evidence>
<dbReference type="EMBL" id="DTMZ01000045">
    <property type="protein sequence ID" value="HGD12860.1"/>
    <property type="molecule type" value="Genomic_DNA"/>
</dbReference>
<dbReference type="GO" id="GO:0032259">
    <property type="term" value="P:methylation"/>
    <property type="evidence" value="ECO:0007669"/>
    <property type="project" value="UniProtKB-KW"/>
</dbReference>
<proteinExistence type="predicted"/>
<dbReference type="Pfam" id="PF08241">
    <property type="entry name" value="Methyltransf_11"/>
    <property type="match status" value="1"/>
</dbReference>